<organism evidence="2 3">
    <name type="scientific">Pseudonocardia endophytica</name>
    <dbReference type="NCBI Taxonomy" id="401976"/>
    <lineage>
        <taxon>Bacteria</taxon>
        <taxon>Bacillati</taxon>
        <taxon>Actinomycetota</taxon>
        <taxon>Actinomycetes</taxon>
        <taxon>Pseudonocardiales</taxon>
        <taxon>Pseudonocardiaceae</taxon>
        <taxon>Pseudonocardia</taxon>
    </lineage>
</organism>
<protein>
    <submittedName>
        <fullName evidence="2">Uncharacterized protein</fullName>
    </submittedName>
</protein>
<evidence type="ECO:0000313" key="2">
    <source>
        <dbReference type="EMBL" id="TCK25785.1"/>
    </source>
</evidence>
<keyword evidence="3" id="KW-1185">Reference proteome</keyword>
<feature type="signal peptide" evidence="1">
    <location>
        <begin position="1"/>
        <end position="27"/>
    </location>
</feature>
<dbReference type="AlphaFoldDB" id="A0A4R1HXF0"/>
<feature type="chain" id="PRO_5020351094" evidence="1">
    <location>
        <begin position="28"/>
        <end position="96"/>
    </location>
</feature>
<dbReference type="EMBL" id="SMFZ01000001">
    <property type="protein sequence ID" value="TCK25785.1"/>
    <property type="molecule type" value="Genomic_DNA"/>
</dbReference>
<comment type="caution">
    <text evidence="2">The sequence shown here is derived from an EMBL/GenBank/DDBJ whole genome shotgun (WGS) entry which is preliminary data.</text>
</comment>
<evidence type="ECO:0000256" key="1">
    <source>
        <dbReference type="SAM" id="SignalP"/>
    </source>
</evidence>
<name>A0A4R1HXF0_PSEEN</name>
<dbReference type="RefSeq" id="WP_132422266.1">
    <property type="nucleotide sequence ID" value="NZ_SMFZ01000001.1"/>
</dbReference>
<accession>A0A4R1HXF0</accession>
<keyword evidence="1" id="KW-0732">Signal</keyword>
<evidence type="ECO:0000313" key="3">
    <source>
        <dbReference type="Proteomes" id="UP000295560"/>
    </source>
</evidence>
<sequence length="96" mass="9060">MNTRARIAVGAVVAGAATVGTAGVAMAGTAYPDADGAGHVATYKSAGHGSSSSFGAISDDDGGQDRTGLLTGVSQGVGGLLGGVWDATGPLVDGLL</sequence>
<proteinExistence type="predicted"/>
<reference evidence="2 3" key="1">
    <citation type="submission" date="2019-03" db="EMBL/GenBank/DDBJ databases">
        <title>Sequencing the genomes of 1000 actinobacteria strains.</title>
        <authorList>
            <person name="Klenk H.-P."/>
        </authorList>
    </citation>
    <scope>NUCLEOTIDE SEQUENCE [LARGE SCALE GENOMIC DNA]</scope>
    <source>
        <strain evidence="2 3">DSM 44969</strain>
    </source>
</reference>
<dbReference type="Proteomes" id="UP000295560">
    <property type="component" value="Unassembled WGS sequence"/>
</dbReference>
<gene>
    <name evidence="2" type="ORF">EV378_1608</name>
</gene>